<proteinExistence type="predicted"/>
<dbReference type="GO" id="GO:0006508">
    <property type="term" value="P:proteolysis"/>
    <property type="evidence" value="ECO:0007669"/>
    <property type="project" value="InterPro"/>
</dbReference>
<name>A0A645IIN4_9ZZZZ</name>
<organism evidence="1">
    <name type="scientific">bioreactor metagenome</name>
    <dbReference type="NCBI Taxonomy" id="1076179"/>
    <lineage>
        <taxon>unclassified sequences</taxon>
        <taxon>metagenomes</taxon>
        <taxon>ecological metagenomes</taxon>
    </lineage>
</organism>
<dbReference type="AlphaFoldDB" id="A0A645IIN4"/>
<accession>A0A645IIN4</accession>
<evidence type="ECO:0000313" key="1">
    <source>
        <dbReference type="EMBL" id="MPN48174.1"/>
    </source>
</evidence>
<dbReference type="GO" id="GO:0004190">
    <property type="term" value="F:aspartic-type endopeptidase activity"/>
    <property type="evidence" value="ECO:0007669"/>
    <property type="project" value="InterPro"/>
</dbReference>
<sequence length="69" mass="7586">MERLASSDWEAARFRLLPYSAVGVESGLLLAVRLDWASVNGKKRERLLLALSPTPVGDGCDALWGELEE</sequence>
<reference evidence="1" key="1">
    <citation type="submission" date="2019-08" db="EMBL/GenBank/DDBJ databases">
        <authorList>
            <person name="Kucharzyk K."/>
            <person name="Murdoch R.W."/>
            <person name="Higgins S."/>
            <person name="Loffler F."/>
        </authorList>
    </citation>
    <scope>NUCLEOTIDE SEQUENCE</scope>
</reference>
<dbReference type="GO" id="GO:0030436">
    <property type="term" value="P:asexual sporulation"/>
    <property type="evidence" value="ECO:0007669"/>
    <property type="project" value="InterPro"/>
</dbReference>
<dbReference type="EMBL" id="VSSQ01110238">
    <property type="protein sequence ID" value="MPN48174.1"/>
    <property type="molecule type" value="Genomic_DNA"/>
</dbReference>
<gene>
    <name evidence="1" type="ORF">SDC9_195779</name>
</gene>
<protein>
    <submittedName>
        <fullName evidence="1">Uncharacterized protein</fullName>
    </submittedName>
</protein>
<comment type="caution">
    <text evidence="1">The sequence shown here is derived from an EMBL/GenBank/DDBJ whole genome shotgun (WGS) entry which is preliminary data.</text>
</comment>